<reference evidence="1 2" key="1">
    <citation type="submission" date="2015-01" db="EMBL/GenBank/DDBJ databases">
        <title>The Genome Sequence of Ochroconis gallopava CBS43764.</title>
        <authorList>
            <consortium name="The Broad Institute Genomics Platform"/>
            <person name="Cuomo C."/>
            <person name="de Hoog S."/>
            <person name="Gorbushina A."/>
            <person name="Stielow B."/>
            <person name="Teixiera M."/>
            <person name="Abouelleil A."/>
            <person name="Chapman S.B."/>
            <person name="Priest M."/>
            <person name="Young S.K."/>
            <person name="Wortman J."/>
            <person name="Nusbaum C."/>
            <person name="Birren B."/>
        </authorList>
    </citation>
    <scope>NUCLEOTIDE SEQUENCE [LARGE SCALE GENOMIC DNA]</scope>
    <source>
        <strain evidence="1 2">CBS 43764</strain>
    </source>
</reference>
<name>A0A0D2A0T6_9PEZI</name>
<protein>
    <submittedName>
        <fullName evidence="1">Uncharacterized protein</fullName>
    </submittedName>
</protein>
<dbReference type="AlphaFoldDB" id="A0A0D2A0T6"/>
<dbReference type="HOGENOM" id="CLU_1397307_0_0_1"/>
<dbReference type="EMBL" id="KN847565">
    <property type="protein sequence ID" value="KIW00278.1"/>
    <property type="molecule type" value="Genomic_DNA"/>
</dbReference>
<dbReference type="InParanoid" id="A0A0D2A0T6"/>
<gene>
    <name evidence="1" type="ORF">PV09_08168</name>
</gene>
<dbReference type="GeneID" id="27316141"/>
<sequence length="195" mass="21163">MTINTKETRTSRAFQNLTGTNKSELVRPCRWRPAILVDQGLPRTAAFVAKRMYCTSNHVHPTLVQGTHYPSLHMTPLVAVTISRSSAMVAAGSSKNDLAGEYLTARPQPPFSFAPWAASELSVSEGEQGREGSVHPRVAALGVSADSQRHPAMGILTSCQYQTMRLYYYSPVAHGSSRNPGLGMTDCVNSILWGA</sequence>
<dbReference type="RefSeq" id="XP_016210147.1">
    <property type="nucleotide sequence ID" value="XM_016362027.1"/>
</dbReference>
<evidence type="ECO:0000313" key="1">
    <source>
        <dbReference type="EMBL" id="KIW00278.1"/>
    </source>
</evidence>
<evidence type="ECO:0000313" key="2">
    <source>
        <dbReference type="Proteomes" id="UP000053259"/>
    </source>
</evidence>
<dbReference type="VEuPathDB" id="FungiDB:PV09_08168"/>
<dbReference type="Proteomes" id="UP000053259">
    <property type="component" value="Unassembled WGS sequence"/>
</dbReference>
<organism evidence="1 2">
    <name type="scientific">Verruconis gallopava</name>
    <dbReference type="NCBI Taxonomy" id="253628"/>
    <lineage>
        <taxon>Eukaryota</taxon>
        <taxon>Fungi</taxon>
        <taxon>Dikarya</taxon>
        <taxon>Ascomycota</taxon>
        <taxon>Pezizomycotina</taxon>
        <taxon>Dothideomycetes</taxon>
        <taxon>Pleosporomycetidae</taxon>
        <taxon>Venturiales</taxon>
        <taxon>Sympoventuriaceae</taxon>
        <taxon>Verruconis</taxon>
    </lineage>
</organism>
<proteinExistence type="predicted"/>
<accession>A0A0D2A0T6</accession>
<keyword evidence="2" id="KW-1185">Reference proteome</keyword>